<keyword evidence="3" id="KW-1185">Reference proteome</keyword>
<reference evidence="2 3" key="1">
    <citation type="submission" date="2017-08" db="EMBL/GenBank/DDBJ databases">
        <title>Complete genome sequence of Mucilaginibacter sp. strain BJC16-A31.</title>
        <authorList>
            <consortium name="Henan University of Science and Technology"/>
            <person name="You X."/>
        </authorList>
    </citation>
    <scope>NUCLEOTIDE SEQUENCE [LARGE SCALE GENOMIC DNA]</scope>
    <source>
        <strain evidence="2 3">BJC16-A31</strain>
    </source>
</reference>
<dbReference type="RefSeq" id="WP_094571713.1">
    <property type="nucleotide sequence ID" value="NZ_CP022743.1"/>
</dbReference>
<evidence type="ECO:0000256" key="1">
    <source>
        <dbReference type="SAM" id="SignalP"/>
    </source>
</evidence>
<evidence type="ECO:0000313" key="2">
    <source>
        <dbReference type="EMBL" id="ASU35548.1"/>
    </source>
</evidence>
<dbReference type="EMBL" id="CP022743">
    <property type="protein sequence ID" value="ASU35548.1"/>
    <property type="molecule type" value="Genomic_DNA"/>
</dbReference>
<dbReference type="OrthoDB" id="1340981at2"/>
<keyword evidence="1" id="KW-0732">Signal</keyword>
<feature type="chain" id="PRO_5012962828" description="Outer membrane protein beta-barrel domain-containing protein" evidence="1">
    <location>
        <begin position="20"/>
        <end position="239"/>
    </location>
</feature>
<feature type="signal peptide" evidence="1">
    <location>
        <begin position="1"/>
        <end position="19"/>
    </location>
</feature>
<proteinExistence type="predicted"/>
<accession>A0A223P133</accession>
<sequence length="239" mass="26532">MKKLTLTLSLFFLLTNVFAQKIELSVQTSAALLHFAGTSTTSQTIINTGATPYTNNPYGKEAGLGYSLGLQAQYIAKGGFIAGVQTGFDRLRSKVDITGVTPQYYLDYNFNYAPFPAKGETYLTTQDINLSPYLGYRFIIKRVKLDLMPGLDLGFNLSLYDRGSAKTTGDQTTYKTNYREPNAPTDVRLKLSLAAMYNRFGVTASYAHGVTNYESNIIGDNSYQAHSELFRFGVSYRIN</sequence>
<dbReference type="KEGG" id="muc:MuYL_3663"/>
<gene>
    <name evidence="2" type="ORF">MuYL_3663</name>
</gene>
<organism evidence="2 3">
    <name type="scientific">Mucilaginibacter xinganensis</name>
    <dbReference type="NCBI Taxonomy" id="1234841"/>
    <lineage>
        <taxon>Bacteria</taxon>
        <taxon>Pseudomonadati</taxon>
        <taxon>Bacteroidota</taxon>
        <taxon>Sphingobacteriia</taxon>
        <taxon>Sphingobacteriales</taxon>
        <taxon>Sphingobacteriaceae</taxon>
        <taxon>Mucilaginibacter</taxon>
    </lineage>
</organism>
<dbReference type="Proteomes" id="UP000215002">
    <property type="component" value="Chromosome"/>
</dbReference>
<dbReference type="AlphaFoldDB" id="A0A223P133"/>
<name>A0A223P133_9SPHI</name>
<protein>
    <recommendedName>
        <fullName evidence="4">Outer membrane protein beta-barrel domain-containing protein</fullName>
    </recommendedName>
</protein>
<evidence type="ECO:0000313" key="3">
    <source>
        <dbReference type="Proteomes" id="UP000215002"/>
    </source>
</evidence>
<evidence type="ECO:0008006" key="4">
    <source>
        <dbReference type="Google" id="ProtNLM"/>
    </source>
</evidence>